<dbReference type="PANTHER" id="PTHR13874">
    <property type="entry name" value="ENDOTHELIN"/>
    <property type="match status" value="1"/>
</dbReference>
<evidence type="ECO:0000256" key="3">
    <source>
        <dbReference type="ARBA" id="ARBA00010959"/>
    </source>
</evidence>
<comment type="similarity">
    <text evidence="3">Belongs to the endothelin/sarafotoxin family.</text>
</comment>
<evidence type="ECO:0000256" key="8">
    <source>
        <dbReference type="ARBA" id="ARBA00023322"/>
    </source>
</evidence>
<dbReference type="EMBL" id="JAUZQC010000011">
    <property type="protein sequence ID" value="KAK5863398.1"/>
    <property type="molecule type" value="Genomic_DNA"/>
</dbReference>
<dbReference type="GO" id="GO:0003100">
    <property type="term" value="P:regulation of systemic arterial blood pressure by endothelin"/>
    <property type="evidence" value="ECO:0007669"/>
    <property type="project" value="TreeGrafter"/>
</dbReference>
<dbReference type="InterPro" id="IPR020475">
    <property type="entry name" value="Endothelin"/>
</dbReference>
<feature type="region of interest" description="Disordered" evidence="11">
    <location>
        <begin position="38"/>
        <end position="61"/>
    </location>
</feature>
<keyword evidence="15" id="KW-1185">Reference proteome</keyword>
<dbReference type="PANTHER" id="PTHR13874:SF11">
    <property type="entry name" value="ENDOTHELIN-3"/>
    <property type="match status" value="1"/>
</dbReference>
<evidence type="ECO:0000313" key="14">
    <source>
        <dbReference type="EMBL" id="KAK5863398.1"/>
    </source>
</evidence>
<proteinExistence type="inferred from homology"/>
<dbReference type="GO" id="GO:0005615">
    <property type="term" value="C:extracellular space"/>
    <property type="evidence" value="ECO:0007669"/>
    <property type="project" value="TreeGrafter"/>
</dbReference>
<dbReference type="PRINTS" id="PR00365">
    <property type="entry name" value="ENDOTHELIN"/>
</dbReference>
<reference evidence="14 15" key="2">
    <citation type="journal article" date="2023" name="Mol. Biol. Evol.">
        <title>Genomics of Secondarily Temperate Adaptation in the Only Non-Antarctic Icefish.</title>
        <authorList>
            <person name="Rivera-Colon A.G."/>
            <person name="Rayamajhi N."/>
            <person name="Minhas B.F."/>
            <person name="Madrigal G."/>
            <person name="Bilyk K.T."/>
            <person name="Yoon V."/>
            <person name="Hune M."/>
            <person name="Gregory S."/>
            <person name="Cheng C.H.C."/>
            <person name="Catchen J.M."/>
        </authorList>
    </citation>
    <scope>NUCLEOTIDE SEQUENCE [LARGE SCALE GENOMIC DNA]</scope>
    <source>
        <strain evidence="14">JMC-PN-2008</strain>
    </source>
</reference>
<evidence type="ECO:0000256" key="10">
    <source>
        <dbReference type="ARBA" id="ARBA00041850"/>
    </source>
</evidence>
<keyword evidence="4" id="KW-0964">Secreted</keyword>
<dbReference type="Pfam" id="PF00322">
    <property type="entry name" value="Endothelin"/>
    <property type="match status" value="1"/>
</dbReference>
<sequence length="166" mass="18146">MARTISILAEIMFSKMLVLILLQGVLMSDTLLTSEVSPGSLPPSSRAFGSGRSAGSPLSEAADAKSRPKRCTCYSYKDKECVYYCHLDIIWINTPERTVPYGMSSYRGPQRVRRAVSGQATEHEGAKTQRCICAVRDADPECQDFCLPSRMQTVPAKSLHKVPGAG</sequence>
<feature type="signal peptide" evidence="12">
    <location>
        <begin position="1"/>
        <end position="27"/>
    </location>
</feature>
<keyword evidence="5 12" id="KW-0732">Signal</keyword>
<keyword evidence="8" id="KW-0839">Vasoconstrictor</keyword>
<dbReference type="GO" id="GO:0006874">
    <property type="term" value="P:intracellular calcium ion homeostasis"/>
    <property type="evidence" value="ECO:0007669"/>
    <property type="project" value="TreeGrafter"/>
</dbReference>
<evidence type="ECO:0000256" key="6">
    <source>
        <dbReference type="ARBA" id="ARBA00022858"/>
    </source>
</evidence>
<comment type="subcellular location">
    <subcellularLocation>
        <location evidence="2">Secreted</location>
    </subcellularLocation>
</comment>
<evidence type="ECO:0000256" key="7">
    <source>
        <dbReference type="ARBA" id="ARBA00023157"/>
    </source>
</evidence>
<dbReference type="AlphaFoldDB" id="A0AAN8AKK8"/>
<evidence type="ECO:0000256" key="9">
    <source>
        <dbReference type="ARBA" id="ARBA00040198"/>
    </source>
</evidence>
<evidence type="ECO:0000256" key="1">
    <source>
        <dbReference type="ARBA" id="ARBA00003023"/>
    </source>
</evidence>
<dbReference type="GO" id="GO:0031708">
    <property type="term" value="F:endothelin B receptor binding"/>
    <property type="evidence" value="ECO:0007669"/>
    <property type="project" value="TreeGrafter"/>
</dbReference>
<evidence type="ECO:0000259" key="13">
    <source>
        <dbReference type="SMART" id="SM00272"/>
    </source>
</evidence>
<evidence type="ECO:0000256" key="2">
    <source>
        <dbReference type="ARBA" id="ARBA00004613"/>
    </source>
</evidence>
<accession>A0AAN8AKK8</accession>
<comment type="function">
    <text evidence="1">Endothelins are endothelium-derived vasoconstrictor peptides.</text>
</comment>
<dbReference type="PROSITE" id="PS00270">
    <property type="entry name" value="ENDOTHELIN"/>
    <property type="match status" value="1"/>
</dbReference>
<keyword evidence="7" id="KW-1015">Disulfide bond</keyword>
<name>A0AAN8AKK8_ELEMC</name>
<dbReference type="InterPro" id="IPR001928">
    <property type="entry name" value="Endothln-like_toxin"/>
</dbReference>
<evidence type="ECO:0000313" key="15">
    <source>
        <dbReference type="Proteomes" id="UP001346869"/>
    </source>
</evidence>
<feature type="compositionally biased region" description="Low complexity" evidence="11">
    <location>
        <begin position="42"/>
        <end position="57"/>
    </location>
</feature>
<reference evidence="14 15" key="1">
    <citation type="journal article" date="2023" name="Genes (Basel)">
        <title>Chromosome-Level Genome Assembly and Circadian Gene Repertoire of the Patagonia Blennie Eleginops maclovinus-The Closest Ancestral Proxy of Antarctic Cryonotothenioids.</title>
        <authorList>
            <person name="Cheng C.C."/>
            <person name="Rivera-Colon A.G."/>
            <person name="Minhas B.F."/>
            <person name="Wilson L."/>
            <person name="Rayamajhi N."/>
            <person name="Vargas-Chacoff L."/>
            <person name="Catchen J.M."/>
        </authorList>
    </citation>
    <scope>NUCLEOTIDE SEQUENCE [LARGE SCALE GENOMIC DNA]</scope>
    <source>
        <strain evidence="14">JMC-PN-2008</strain>
    </source>
</reference>
<dbReference type="SMART" id="SM00272">
    <property type="entry name" value="END"/>
    <property type="match status" value="2"/>
</dbReference>
<dbReference type="GO" id="GO:0005179">
    <property type="term" value="F:hormone activity"/>
    <property type="evidence" value="ECO:0007669"/>
    <property type="project" value="TreeGrafter"/>
</dbReference>
<dbReference type="GO" id="GO:0014826">
    <property type="term" value="P:vein smooth muscle contraction"/>
    <property type="evidence" value="ECO:0007669"/>
    <property type="project" value="TreeGrafter"/>
</dbReference>
<evidence type="ECO:0000256" key="4">
    <source>
        <dbReference type="ARBA" id="ARBA00022525"/>
    </source>
</evidence>
<evidence type="ECO:0000256" key="12">
    <source>
        <dbReference type="SAM" id="SignalP"/>
    </source>
</evidence>
<gene>
    <name evidence="14" type="ORF">PBY51_000428</name>
</gene>
<dbReference type="Proteomes" id="UP001346869">
    <property type="component" value="Unassembled WGS sequence"/>
</dbReference>
<organism evidence="14 15">
    <name type="scientific">Eleginops maclovinus</name>
    <name type="common">Patagonian blennie</name>
    <name type="synonym">Eleginus maclovinus</name>
    <dbReference type="NCBI Taxonomy" id="56733"/>
    <lineage>
        <taxon>Eukaryota</taxon>
        <taxon>Metazoa</taxon>
        <taxon>Chordata</taxon>
        <taxon>Craniata</taxon>
        <taxon>Vertebrata</taxon>
        <taxon>Euteleostomi</taxon>
        <taxon>Actinopterygii</taxon>
        <taxon>Neopterygii</taxon>
        <taxon>Teleostei</taxon>
        <taxon>Neoteleostei</taxon>
        <taxon>Acanthomorphata</taxon>
        <taxon>Eupercaria</taxon>
        <taxon>Perciformes</taxon>
        <taxon>Notothenioidei</taxon>
        <taxon>Eleginopidae</taxon>
        <taxon>Eleginops</taxon>
    </lineage>
</organism>
<dbReference type="GO" id="GO:0019229">
    <property type="term" value="P:regulation of vasoconstriction"/>
    <property type="evidence" value="ECO:0007669"/>
    <property type="project" value="InterPro"/>
</dbReference>
<evidence type="ECO:0000256" key="5">
    <source>
        <dbReference type="ARBA" id="ARBA00022729"/>
    </source>
</evidence>
<dbReference type="InterPro" id="IPR019764">
    <property type="entry name" value="Endothelin_toxin_CS"/>
</dbReference>
<keyword evidence="6" id="KW-0838">Vasoactive</keyword>
<comment type="caution">
    <text evidence="14">The sequence shown here is derived from an EMBL/GenBank/DDBJ whole genome shotgun (WGS) entry which is preliminary data.</text>
</comment>
<feature type="chain" id="PRO_5042991110" description="Endothelin-3" evidence="12">
    <location>
        <begin position="28"/>
        <end position="166"/>
    </location>
</feature>
<feature type="domain" description="Endothelin-like toxin" evidence="13">
    <location>
        <begin position="70"/>
        <end position="91"/>
    </location>
</feature>
<feature type="domain" description="Endothelin-like toxin" evidence="13">
    <location>
        <begin position="130"/>
        <end position="152"/>
    </location>
</feature>
<protein>
    <recommendedName>
        <fullName evidence="9">Endothelin-3</fullName>
    </recommendedName>
    <alternativeName>
        <fullName evidence="10">Preproendothelin-3</fullName>
    </alternativeName>
</protein>
<evidence type="ECO:0000256" key="11">
    <source>
        <dbReference type="SAM" id="MobiDB-lite"/>
    </source>
</evidence>